<evidence type="ECO:0000259" key="13">
    <source>
        <dbReference type="PROSITE" id="PS51194"/>
    </source>
</evidence>
<dbReference type="AlphaFoldDB" id="A0A1V1I0N1"/>
<evidence type="ECO:0000256" key="9">
    <source>
        <dbReference type="ARBA" id="ARBA00022840"/>
    </source>
</evidence>
<keyword evidence="4" id="KW-0540">Nuclease</keyword>
<dbReference type="InterPro" id="IPR004473">
    <property type="entry name" value="Restrct_endonuc_typeI_HsdR"/>
</dbReference>
<evidence type="ECO:0000256" key="11">
    <source>
        <dbReference type="RuleBase" id="RU364115"/>
    </source>
</evidence>
<keyword evidence="7" id="KW-0255">Endonuclease</keyword>
<evidence type="ECO:0000256" key="4">
    <source>
        <dbReference type="ARBA" id="ARBA00022722"/>
    </source>
</evidence>
<dbReference type="PROSITE" id="PS51194">
    <property type="entry name" value="HELICASE_CTER"/>
    <property type="match status" value="1"/>
</dbReference>
<evidence type="ECO:0000256" key="5">
    <source>
        <dbReference type="ARBA" id="ARBA00022741"/>
    </source>
</evidence>
<dbReference type="Gene3D" id="3.90.1570.50">
    <property type="match status" value="1"/>
</dbReference>
<dbReference type="InterPro" id="IPR021810">
    <property type="entry name" value="T1RH-like_C"/>
</dbReference>
<dbReference type="PANTHER" id="PTHR30195">
    <property type="entry name" value="TYPE I SITE-SPECIFIC DEOXYRIBONUCLEASE PROTEIN SUBUNIT M AND R"/>
    <property type="match status" value="1"/>
</dbReference>
<dbReference type="EC" id="3.1.21.3" evidence="11"/>
<comment type="similarity">
    <text evidence="2 11">Belongs to the HsdR family.</text>
</comment>
<dbReference type="InterPro" id="IPR027417">
    <property type="entry name" value="P-loop_NTPase"/>
</dbReference>
<dbReference type="SMART" id="SM00487">
    <property type="entry name" value="DEXDc"/>
    <property type="match status" value="1"/>
</dbReference>
<evidence type="ECO:0000313" key="15">
    <source>
        <dbReference type="Proteomes" id="UP000245622"/>
    </source>
</evidence>
<dbReference type="CDD" id="cd22332">
    <property type="entry name" value="HsdR_N"/>
    <property type="match status" value="1"/>
</dbReference>
<proteinExistence type="inferred from homology"/>
<dbReference type="InterPro" id="IPR014001">
    <property type="entry name" value="Helicase_ATP-bd"/>
</dbReference>
<keyword evidence="10 11" id="KW-0238">DNA-binding</keyword>
<sequence>MFTEESLENVVIEYLKDIDYKYIHGSNLNRDNKEVLLLDRLEERLININKEIPKSSIKEAIRKIRTFETNDVFTNNKLFHKYFTEGVEVTDFINGETKYYTIKLIDYDDIENNDFLVVNQLEIVEDGNKKIPDVIIYINGIPIVCMELKSTSREEVDIEDAYKQLMNYKEVHIPSLFYYNAFLVISDGVNTKAGTITAPIDRFMAWKKVNGDEEIKDLFSIDYRNLDTLIYGMFDKNRLLDIIKNFILFTPKGKIMAQYHQYYGMKKAINSVVNAVKNDGRAGVVWHTQGSGKSFSMTFLAGNLVKHNKLNNPTILVITDRNDLDGQLYDTFCSAYEFLRQEPIKCESRADVREILEGRKTGGVIFSTIQKFVEETGLLSDRENIVVMVDEAHRTQYNIDGKLDTNTGEIKYGYAKYLRESLPNATYIAFTGTPIETTDKSTYGVFGDLIDVYDMTQAVEDGATVKIYYESRLAKVKLDRHQMDLIDNEYYNMQVNEGVEDYIVDQSQKQMSRMEQIICDEDRIKQVVKDIIAHYEDRENLVAGKAMIVAYSRKAAYMMYKEILEQRPSWNNKVKMVMTTNNQDSEEMAKLIGTKKTQKQREDEFRDLESEFKIVIVVDMWLTGFDVPSLDTMYIDKPMKAHNLMQAIARVNRVYPGKSGGLVVDYIGLKKELFDALKTYTTRDQDKIQENEEAKIIALDILEILRNEFHKFDYEPFFGDSDKVRYELIRDGAEFVQFIEQRKNIFMEQTKKLKDVYKICTALLSKRTKDEIAFFMAVRSFIMKTTRTGKPDLKEVNARISKMLEEAIIGDEVIVLTSAGSQETFDLLNEDNINKLRALPQKNIATNILMRAMKDKVEQVKQKNIIVSRAFSEKLQKIIEKYNNRNDEKDVFEVLEALVEFKHELLKAIESGDEIDLTYEEKAFFDVLTADPEVIASMEDDILINIAKDLTKTVKENMCPAWHERKQAQAKMRMHIKKLLKKYDYPPNKSEKAIEDVMEQVKLQCVAGM</sequence>
<evidence type="ECO:0000256" key="7">
    <source>
        <dbReference type="ARBA" id="ARBA00022759"/>
    </source>
</evidence>
<dbReference type="Pfam" id="PF22679">
    <property type="entry name" value="T1R_D3-like"/>
    <property type="match status" value="1"/>
</dbReference>
<keyword evidence="9 11" id="KW-0067">ATP-binding</keyword>
<reference evidence="14 15" key="1">
    <citation type="submission" date="2014-04" db="EMBL/GenBank/DDBJ databases">
        <authorList>
            <person name="Hornung B.V."/>
        </authorList>
    </citation>
    <scope>NUCLEOTIDE SEQUENCE [LARGE SCALE GENOMIC DNA]</scope>
    <source>
        <strain evidence="14 15">CRIB</strain>
    </source>
</reference>
<dbReference type="InterPro" id="IPR055180">
    <property type="entry name" value="HsdR_RecA-like_helicase_dom_2"/>
</dbReference>
<dbReference type="Pfam" id="PF04313">
    <property type="entry name" value="HSDR_N"/>
    <property type="match status" value="1"/>
</dbReference>
<evidence type="ECO:0000313" key="14">
    <source>
        <dbReference type="EMBL" id="CED93780.1"/>
    </source>
</evidence>
<evidence type="ECO:0000256" key="8">
    <source>
        <dbReference type="ARBA" id="ARBA00022801"/>
    </source>
</evidence>
<keyword evidence="8 11" id="KW-0378">Hydrolase</keyword>
<gene>
    <name evidence="14" type="ORF">CRIB_1029</name>
</gene>
<dbReference type="RefSeq" id="WP_180703466.1">
    <property type="nucleotide sequence ID" value="NZ_LN555523.1"/>
</dbReference>
<keyword evidence="6 11" id="KW-0680">Restriction system</keyword>
<comment type="subunit">
    <text evidence="3 11">The type I restriction/modification system is composed of three polypeptides R, M and S.</text>
</comment>
<organism evidence="14 15">
    <name type="scientific">Romboutsia ilealis</name>
    <dbReference type="NCBI Taxonomy" id="1115758"/>
    <lineage>
        <taxon>Bacteria</taxon>
        <taxon>Bacillati</taxon>
        <taxon>Bacillota</taxon>
        <taxon>Clostridia</taxon>
        <taxon>Peptostreptococcales</taxon>
        <taxon>Peptostreptococcaceae</taxon>
        <taxon>Romboutsia</taxon>
    </lineage>
</organism>
<dbReference type="InterPro" id="IPR001650">
    <property type="entry name" value="Helicase_C-like"/>
</dbReference>
<dbReference type="EMBL" id="LN555523">
    <property type="protein sequence ID" value="CED93780.1"/>
    <property type="molecule type" value="Genomic_DNA"/>
</dbReference>
<evidence type="ECO:0000259" key="12">
    <source>
        <dbReference type="PROSITE" id="PS51192"/>
    </source>
</evidence>
<dbReference type="Pfam" id="PF18766">
    <property type="entry name" value="SWI2_SNF2"/>
    <property type="match status" value="1"/>
</dbReference>
<dbReference type="GO" id="GO:0003677">
    <property type="term" value="F:DNA binding"/>
    <property type="evidence" value="ECO:0007669"/>
    <property type="project" value="UniProtKB-KW"/>
</dbReference>
<evidence type="ECO:0000256" key="1">
    <source>
        <dbReference type="ARBA" id="ARBA00000851"/>
    </source>
</evidence>
<evidence type="ECO:0000256" key="10">
    <source>
        <dbReference type="ARBA" id="ARBA00023125"/>
    </source>
</evidence>
<dbReference type="Pfam" id="PF11867">
    <property type="entry name" value="T1RH-like_C"/>
    <property type="match status" value="1"/>
</dbReference>
<name>A0A1V1I0N1_9FIRM</name>
<dbReference type="PANTHER" id="PTHR30195:SF15">
    <property type="entry name" value="TYPE I RESTRICTION ENZYME HINDI ENDONUCLEASE SUBUNIT"/>
    <property type="match status" value="1"/>
</dbReference>
<evidence type="ECO:0000256" key="3">
    <source>
        <dbReference type="ARBA" id="ARBA00011296"/>
    </source>
</evidence>
<protein>
    <recommendedName>
        <fullName evidence="11">Type I restriction enzyme endonuclease subunit</fullName>
        <shortName evidence="11">R protein</shortName>
        <ecNumber evidence="11">3.1.21.3</ecNumber>
    </recommendedName>
    <alternativeName>
        <fullName evidence="11">Type-1 restriction enzyme R protein</fullName>
    </alternativeName>
</protein>
<dbReference type="CDD" id="cd18800">
    <property type="entry name" value="SF2_C_EcoR124I-like"/>
    <property type="match status" value="1"/>
</dbReference>
<dbReference type="InterPro" id="IPR040980">
    <property type="entry name" value="SWI2_SNF2"/>
</dbReference>
<dbReference type="PROSITE" id="PS51192">
    <property type="entry name" value="HELICASE_ATP_BIND_1"/>
    <property type="match status" value="1"/>
</dbReference>
<dbReference type="NCBIfam" id="TIGR00348">
    <property type="entry name" value="hsdR"/>
    <property type="match status" value="1"/>
</dbReference>
<comment type="catalytic activity">
    <reaction evidence="1 11">
        <text>Endonucleolytic cleavage of DNA to give random double-stranded fragments with terminal 5'-phosphates, ATP is simultaneously hydrolyzed.</text>
        <dbReference type="EC" id="3.1.21.3"/>
    </reaction>
</comment>
<evidence type="ECO:0000256" key="6">
    <source>
        <dbReference type="ARBA" id="ARBA00022747"/>
    </source>
</evidence>
<feature type="domain" description="Helicase ATP-binding" evidence="12">
    <location>
        <begin position="274"/>
        <end position="452"/>
    </location>
</feature>
<dbReference type="Proteomes" id="UP000245622">
    <property type="component" value="Chromosome 1"/>
</dbReference>
<dbReference type="REBASE" id="196722">
    <property type="entry name" value="RilCRIBORF1023P"/>
</dbReference>
<dbReference type="SUPFAM" id="SSF52540">
    <property type="entry name" value="P-loop containing nucleoside triphosphate hydrolases"/>
    <property type="match status" value="2"/>
</dbReference>
<dbReference type="InterPro" id="IPR051268">
    <property type="entry name" value="Type-I_R_enzyme_R_subunit"/>
</dbReference>
<dbReference type="GeneID" id="82205207"/>
<comment type="function">
    <text evidence="11">Subunit R is required for both nuclease and ATPase activities, but not for modification.</text>
</comment>
<keyword evidence="15" id="KW-1185">Reference proteome</keyword>
<dbReference type="InterPro" id="IPR007409">
    <property type="entry name" value="Restrct_endonuc_type1_HsdR_N"/>
</dbReference>
<dbReference type="GO" id="GO:0009035">
    <property type="term" value="F:type I site-specific deoxyribonuclease activity"/>
    <property type="evidence" value="ECO:0007669"/>
    <property type="project" value="UniProtKB-EC"/>
</dbReference>
<feature type="domain" description="Helicase C-terminal" evidence="13">
    <location>
        <begin position="527"/>
        <end position="694"/>
    </location>
</feature>
<evidence type="ECO:0000256" key="2">
    <source>
        <dbReference type="ARBA" id="ARBA00008598"/>
    </source>
</evidence>
<dbReference type="Gene3D" id="3.40.50.300">
    <property type="entry name" value="P-loop containing nucleotide triphosphate hydrolases"/>
    <property type="match status" value="2"/>
</dbReference>
<dbReference type="KEGG" id="ril:CRIB_1029"/>
<accession>A0A1V1I0N1</accession>
<keyword evidence="5 11" id="KW-0547">Nucleotide-binding</keyword>
<dbReference type="GO" id="GO:0009307">
    <property type="term" value="P:DNA restriction-modification system"/>
    <property type="evidence" value="ECO:0007669"/>
    <property type="project" value="UniProtKB-KW"/>
</dbReference>
<dbReference type="GO" id="GO:0005524">
    <property type="term" value="F:ATP binding"/>
    <property type="evidence" value="ECO:0007669"/>
    <property type="project" value="UniProtKB-KW"/>
</dbReference>